<proteinExistence type="predicted"/>
<dbReference type="AlphaFoldDB" id="A0A8J7FD83"/>
<organism evidence="1 2">
    <name type="scientific">Pontibacterium sinense</name>
    <dbReference type="NCBI Taxonomy" id="2781979"/>
    <lineage>
        <taxon>Bacteria</taxon>
        <taxon>Pseudomonadati</taxon>
        <taxon>Pseudomonadota</taxon>
        <taxon>Gammaproteobacteria</taxon>
        <taxon>Oceanospirillales</taxon>
        <taxon>Oceanospirillaceae</taxon>
        <taxon>Pontibacterium</taxon>
    </lineage>
</organism>
<accession>A0A8J7FD83</accession>
<comment type="caution">
    <text evidence="1">The sequence shown here is derived from an EMBL/GenBank/DDBJ whole genome shotgun (WGS) entry which is preliminary data.</text>
</comment>
<reference evidence="1" key="1">
    <citation type="submission" date="2020-10" db="EMBL/GenBank/DDBJ databases">
        <title>Bacterium isolated from coastal waters sediment.</title>
        <authorList>
            <person name="Chen R.-J."/>
            <person name="Lu D.-C."/>
            <person name="Zhu K.-L."/>
            <person name="Du Z.-J."/>
        </authorList>
    </citation>
    <scope>NUCLEOTIDE SEQUENCE</scope>
    <source>
        <strain evidence="1">N1Y112</strain>
    </source>
</reference>
<dbReference type="EMBL" id="JADEYS010000026">
    <property type="protein sequence ID" value="MBE9399355.1"/>
    <property type="molecule type" value="Genomic_DNA"/>
</dbReference>
<sequence length="50" mass="5629">MHRRLRELMNEHNEQHPFAMDGTGGLIDGLCVRPSTPWSLKALIGLEDAD</sequence>
<evidence type="ECO:0000313" key="1">
    <source>
        <dbReference type="EMBL" id="MBE9399355.1"/>
    </source>
</evidence>
<keyword evidence="2" id="KW-1185">Reference proteome</keyword>
<name>A0A8J7FD83_9GAMM</name>
<gene>
    <name evidence="1" type="ORF">IOQ59_19000</name>
</gene>
<evidence type="ECO:0000313" key="2">
    <source>
        <dbReference type="Proteomes" id="UP000640333"/>
    </source>
</evidence>
<dbReference type="Proteomes" id="UP000640333">
    <property type="component" value="Unassembled WGS sequence"/>
</dbReference>
<protein>
    <submittedName>
        <fullName evidence="1">Uncharacterized protein</fullName>
    </submittedName>
</protein>
<dbReference type="RefSeq" id="WP_193955052.1">
    <property type="nucleotide sequence ID" value="NZ_JADEYS010000026.1"/>
</dbReference>